<keyword evidence="2" id="KW-1133">Transmembrane helix</keyword>
<keyword evidence="2" id="KW-0812">Transmembrane</keyword>
<keyword evidence="4" id="KW-1185">Reference proteome</keyword>
<dbReference type="AlphaFoldDB" id="A3GI34"/>
<proteinExistence type="predicted"/>
<protein>
    <submittedName>
        <fullName evidence="3">Uncharacterized protein</fullName>
    </submittedName>
</protein>
<evidence type="ECO:0000256" key="2">
    <source>
        <dbReference type="SAM" id="Phobius"/>
    </source>
</evidence>
<dbReference type="HOGENOM" id="CLU_025334_0_0_1"/>
<feature type="region of interest" description="Disordered" evidence="1">
    <location>
        <begin position="1"/>
        <end position="52"/>
    </location>
</feature>
<dbReference type="eggNOG" id="ENOG502T0CG">
    <property type="taxonomic scope" value="Eukaryota"/>
</dbReference>
<evidence type="ECO:0000313" key="4">
    <source>
        <dbReference type="Proteomes" id="UP000002258"/>
    </source>
</evidence>
<dbReference type="EMBL" id="AAVQ01000002">
    <property type="protein sequence ID" value="EAZ62919.2"/>
    <property type="molecule type" value="Genomic_DNA"/>
</dbReference>
<comment type="caution">
    <text evidence="3">The sequence shown here is derived from an EMBL/GenBank/DDBJ whole genome shotgun (WGS) entry which is preliminary data.</text>
</comment>
<organism evidence="3 4">
    <name type="scientific">Scheffersomyces stipitis (strain ATCC 58785 / CBS 6054 / NBRC 10063 / NRRL Y-11545)</name>
    <name type="common">Yeast</name>
    <name type="synonym">Pichia stipitis</name>
    <dbReference type="NCBI Taxonomy" id="322104"/>
    <lineage>
        <taxon>Eukaryota</taxon>
        <taxon>Fungi</taxon>
        <taxon>Dikarya</taxon>
        <taxon>Ascomycota</taxon>
        <taxon>Saccharomycotina</taxon>
        <taxon>Pichiomycetes</taxon>
        <taxon>Debaryomycetaceae</taxon>
        <taxon>Scheffersomyces</taxon>
    </lineage>
</organism>
<dbReference type="KEGG" id="pic:PICST_34689"/>
<reference evidence="3 4" key="1">
    <citation type="journal article" date="2007" name="Nat. Biotechnol.">
        <title>Genome sequence of the lignocellulose-bioconverting and xylose-fermenting yeast Pichia stipitis.</title>
        <authorList>
            <person name="Jeffries T.W."/>
            <person name="Grigoriev I.V."/>
            <person name="Grimwood J."/>
            <person name="Laplaza J.M."/>
            <person name="Aerts A."/>
            <person name="Salamov A."/>
            <person name="Schmutz J."/>
            <person name="Lindquist E."/>
            <person name="Dehal P."/>
            <person name="Shapiro H."/>
            <person name="Jin Y.S."/>
            <person name="Passoth V."/>
            <person name="Richardson P.M."/>
        </authorList>
    </citation>
    <scope>NUCLEOTIDE SEQUENCE [LARGE SCALE GENOMIC DNA]</scope>
    <source>
        <strain evidence="4">ATCC 58785 / CBS 6054 / NBRC 10063 / NRRL Y-11545</strain>
    </source>
</reference>
<dbReference type="Proteomes" id="UP000002258">
    <property type="component" value="Chromosome 1"/>
</dbReference>
<dbReference type="STRING" id="322104.A3GI34"/>
<dbReference type="GeneID" id="4851933"/>
<sequence>MNVTSNAYYSPQYLDKQKRSTRSQYSGEPEGSVKSSTRVSKAPVLNRANSTPLSVVQSTIAADDSIESDLEDEESYDPDALVHEITPAQLIIQQSNTVTPHRVERRGAYKPREQTPEIKGYDGYYINQKKRYEESPYKPKLYTHKTFRDVFNDKEESTDKYNPMEFVFPEGEKKSKFAKNVQFVLGKDNYDEYNYYDHNKGEKKKKRKKKINEPTEVFVKELSDDDEEDYTENGPKIYLTEEEQQKAKKNRKFTKVFKSKMKRARKELGKDFVNNAIKQQELESRRKEEKSEKKRAEEEDKQIALKEEAERIRALEEEQRRIGQNPEFHPIWNYILSWLVYDASISKTPAADEEPVENKEQQETSKSKKLIISSKNFKNIKKNYLNLVHKWNEPVSHVFNEPPPPYPTSRSIKAKTLRSFESSAFDEGDGDSKEFVIEYDDDGTEITQELYYNPVTKQLEATPPTSYSSLDPSAKSVSSSMMGYGIDTTGSAVAIISNINALIKSIKIMKILFAPIDVVSEYFPNLQTIVILVELVIFVWILYEVSLLIDALCMMVKAVCAPMIAMGRFMNRIM</sequence>
<feature type="region of interest" description="Disordered" evidence="1">
    <location>
        <begin position="282"/>
        <end position="301"/>
    </location>
</feature>
<dbReference type="OMA" id="CAPMIAM"/>
<gene>
    <name evidence="3" type="ORF">PICST_34689</name>
</gene>
<evidence type="ECO:0000313" key="3">
    <source>
        <dbReference type="EMBL" id="EAZ62919.2"/>
    </source>
</evidence>
<name>A3GI34_PICST</name>
<feature type="transmembrane region" description="Helical" evidence="2">
    <location>
        <begin position="523"/>
        <end position="543"/>
    </location>
</feature>
<dbReference type="InParanoid" id="A3GI34"/>
<accession>A3GI34</accession>
<keyword evidence="2" id="KW-0472">Membrane</keyword>
<dbReference type="RefSeq" id="XP_001386942.2">
    <property type="nucleotide sequence ID" value="XM_001386905.1"/>
</dbReference>
<dbReference type="OrthoDB" id="4084092at2759"/>
<evidence type="ECO:0000256" key="1">
    <source>
        <dbReference type="SAM" id="MobiDB-lite"/>
    </source>
</evidence>